<proteinExistence type="predicted"/>
<name>A0A7R9WL68_9STRA</name>
<organism evidence="1">
    <name type="scientific">Craspedostauros australis</name>
    <dbReference type="NCBI Taxonomy" id="1486917"/>
    <lineage>
        <taxon>Eukaryota</taxon>
        <taxon>Sar</taxon>
        <taxon>Stramenopiles</taxon>
        <taxon>Ochrophyta</taxon>
        <taxon>Bacillariophyta</taxon>
        <taxon>Bacillariophyceae</taxon>
        <taxon>Bacillariophycidae</taxon>
        <taxon>Naviculales</taxon>
        <taxon>Naviculaceae</taxon>
        <taxon>Craspedostauros</taxon>
    </lineage>
</organism>
<sequence length="128" mass="14018">MPKRLPQRKEQCHPTSLLVTVKDACVPPVLALTSAHSFALDWTWFALVPPKRGRESDGRGSFPSLVVIHLCVTSVIVLYPTNASCAVSKCWWRPVVVLPVVVALDCVLEEGQGIAIFAHHGMPNTDVH</sequence>
<reference evidence="1" key="1">
    <citation type="submission" date="2021-01" db="EMBL/GenBank/DDBJ databases">
        <authorList>
            <person name="Corre E."/>
            <person name="Pelletier E."/>
            <person name="Niang G."/>
            <person name="Scheremetjew M."/>
            <person name="Finn R."/>
            <person name="Kale V."/>
            <person name="Holt S."/>
            <person name="Cochrane G."/>
            <person name="Meng A."/>
            <person name="Brown T."/>
            <person name="Cohen L."/>
        </authorList>
    </citation>
    <scope>NUCLEOTIDE SEQUENCE</scope>
    <source>
        <strain evidence="1">CCMP3328</strain>
    </source>
</reference>
<evidence type="ECO:0000313" key="1">
    <source>
        <dbReference type="EMBL" id="CAD8328116.1"/>
    </source>
</evidence>
<protein>
    <submittedName>
        <fullName evidence="1">Uncharacterized protein</fullName>
    </submittedName>
</protein>
<accession>A0A7R9WL68</accession>
<gene>
    <name evidence="1" type="ORF">CAUS1442_LOCUS211</name>
</gene>
<dbReference type="AlphaFoldDB" id="A0A7R9WL68"/>
<dbReference type="EMBL" id="HBEF01000322">
    <property type="protein sequence ID" value="CAD8328116.1"/>
    <property type="molecule type" value="Transcribed_RNA"/>
</dbReference>